<keyword evidence="5" id="KW-1185">Reference proteome</keyword>
<evidence type="ECO:0000313" key="4">
    <source>
        <dbReference type="EMBL" id="CAH1451685.1"/>
    </source>
</evidence>
<feature type="compositionally biased region" description="Acidic residues" evidence="2">
    <location>
        <begin position="269"/>
        <end position="281"/>
    </location>
</feature>
<evidence type="ECO:0000313" key="5">
    <source>
        <dbReference type="Proteomes" id="UP001157418"/>
    </source>
</evidence>
<feature type="compositionally biased region" description="Polar residues" evidence="2">
    <location>
        <begin position="117"/>
        <end position="131"/>
    </location>
</feature>
<proteinExistence type="predicted"/>
<organism evidence="4 5">
    <name type="scientific">Lactuca virosa</name>
    <dbReference type="NCBI Taxonomy" id="75947"/>
    <lineage>
        <taxon>Eukaryota</taxon>
        <taxon>Viridiplantae</taxon>
        <taxon>Streptophyta</taxon>
        <taxon>Embryophyta</taxon>
        <taxon>Tracheophyta</taxon>
        <taxon>Spermatophyta</taxon>
        <taxon>Magnoliopsida</taxon>
        <taxon>eudicotyledons</taxon>
        <taxon>Gunneridae</taxon>
        <taxon>Pentapetalae</taxon>
        <taxon>asterids</taxon>
        <taxon>campanulids</taxon>
        <taxon>Asterales</taxon>
        <taxon>Asteraceae</taxon>
        <taxon>Cichorioideae</taxon>
        <taxon>Cichorieae</taxon>
        <taxon>Lactucinae</taxon>
        <taxon>Lactuca</taxon>
    </lineage>
</organism>
<protein>
    <recommendedName>
        <fullName evidence="3">RRM domain-containing protein</fullName>
    </recommendedName>
</protein>
<keyword evidence="1" id="KW-0694">RNA-binding</keyword>
<evidence type="ECO:0000259" key="3">
    <source>
        <dbReference type="PROSITE" id="PS50102"/>
    </source>
</evidence>
<feature type="compositionally biased region" description="Acidic residues" evidence="2">
    <location>
        <begin position="290"/>
        <end position="301"/>
    </location>
</feature>
<name>A0AAU9PMQ8_9ASTR</name>
<dbReference type="GO" id="GO:0003723">
    <property type="term" value="F:RNA binding"/>
    <property type="evidence" value="ECO:0007669"/>
    <property type="project" value="UniProtKB-UniRule"/>
</dbReference>
<dbReference type="SUPFAM" id="SSF54928">
    <property type="entry name" value="RNA-binding domain, RBD"/>
    <property type="match status" value="1"/>
</dbReference>
<dbReference type="PROSITE" id="PS50102">
    <property type="entry name" value="RRM"/>
    <property type="match status" value="1"/>
</dbReference>
<feature type="region of interest" description="Disordered" evidence="2">
    <location>
        <begin position="110"/>
        <end position="131"/>
    </location>
</feature>
<sequence>MNCHGEWTEVRRRKGNDKVNRTFPLLFLDSTSFYVSNLQKMLDEESCGKYMPKFGNVFDVYFGRRKDVQGNFYAFIRFKGVTDAMELEMELQGIMCMNSILSVNISKHPRKLPSTPGPTTNSFQSKAPTSFPPQHNRANLTKVVFERITWIKVIGLPREYWDEESFSFVASRFRKVISSFDDILHRSNNFVSKVGIITSSSLWINGEVSVVDGGRTFQVGVMEYADDWSPFCTGAVKFSVWDSVKTKNVSNKLDGVTDNDDVITSTSCGEDDDESEPEDEEFRPNTDVLNVDDELNDDDEPKDTTTYPRVVSVGSPVVVPELHADVEETELANTDLPMGGKGIEKPIIDSLILGTQIFG</sequence>
<dbReference type="CDD" id="cd00590">
    <property type="entry name" value="RRM_SF"/>
    <property type="match status" value="1"/>
</dbReference>
<dbReference type="InterPro" id="IPR000504">
    <property type="entry name" value="RRM_dom"/>
</dbReference>
<dbReference type="InterPro" id="IPR035979">
    <property type="entry name" value="RBD_domain_sf"/>
</dbReference>
<comment type="caution">
    <text evidence="4">The sequence shown here is derived from an EMBL/GenBank/DDBJ whole genome shotgun (WGS) entry which is preliminary data.</text>
</comment>
<evidence type="ECO:0000256" key="2">
    <source>
        <dbReference type="SAM" id="MobiDB-lite"/>
    </source>
</evidence>
<dbReference type="Proteomes" id="UP001157418">
    <property type="component" value="Unassembled WGS sequence"/>
</dbReference>
<evidence type="ECO:0000256" key="1">
    <source>
        <dbReference type="PROSITE-ProRule" id="PRU00176"/>
    </source>
</evidence>
<dbReference type="InterPro" id="IPR012677">
    <property type="entry name" value="Nucleotide-bd_a/b_plait_sf"/>
</dbReference>
<dbReference type="Gene3D" id="3.30.70.330">
    <property type="match status" value="1"/>
</dbReference>
<dbReference type="EMBL" id="CAKMRJ010005745">
    <property type="protein sequence ID" value="CAH1451685.1"/>
    <property type="molecule type" value="Genomic_DNA"/>
</dbReference>
<feature type="region of interest" description="Disordered" evidence="2">
    <location>
        <begin position="259"/>
        <end position="309"/>
    </location>
</feature>
<accession>A0AAU9PMQ8</accession>
<feature type="domain" description="RRM" evidence="3">
    <location>
        <begin position="31"/>
        <end position="108"/>
    </location>
</feature>
<gene>
    <name evidence="4" type="ORF">LVIROSA_LOCUS37028</name>
</gene>
<reference evidence="4 5" key="1">
    <citation type="submission" date="2022-01" db="EMBL/GenBank/DDBJ databases">
        <authorList>
            <person name="Xiong W."/>
            <person name="Schranz E."/>
        </authorList>
    </citation>
    <scope>NUCLEOTIDE SEQUENCE [LARGE SCALE GENOMIC DNA]</scope>
</reference>
<dbReference type="AlphaFoldDB" id="A0AAU9PMQ8"/>